<reference evidence="2" key="1">
    <citation type="submission" date="2014-12" db="EMBL/GenBank/DDBJ databases">
        <title>Insight into the proteome of Arion vulgaris.</title>
        <authorList>
            <person name="Aradska J."/>
            <person name="Bulat T."/>
            <person name="Smidak R."/>
            <person name="Sarate P."/>
            <person name="Gangsoo J."/>
            <person name="Sialana F."/>
            <person name="Bilban M."/>
            <person name="Lubec G."/>
        </authorList>
    </citation>
    <scope>NUCLEOTIDE SEQUENCE</scope>
    <source>
        <tissue evidence="2">Skin</tissue>
    </source>
</reference>
<name>A0A0B7AGJ1_9EUPU</name>
<feature type="compositionally biased region" description="Acidic residues" evidence="1">
    <location>
        <begin position="74"/>
        <end position="85"/>
    </location>
</feature>
<accession>A0A0B7AGJ1</accession>
<proteinExistence type="predicted"/>
<gene>
    <name evidence="2" type="primary">ORF119245</name>
</gene>
<feature type="compositionally biased region" description="Basic and acidic residues" evidence="1">
    <location>
        <begin position="1"/>
        <end position="37"/>
    </location>
</feature>
<evidence type="ECO:0000256" key="1">
    <source>
        <dbReference type="SAM" id="MobiDB-lite"/>
    </source>
</evidence>
<feature type="region of interest" description="Disordered" evidence="1">
    <location>
        <begin position="1"/>
        <end position="99"/>
    </location>
</feature>
<protein>
    <submittedName>
        <fullName evidence="2">Uncharacterized protein</fullName>
    </submittedName>
</protein>
<dbReference type="AlphaFoldDB" id="A0A0B7AGJ1"/>
<sequence length="99" mass="11186">MMAHNEHDPSTHEYGHYQHDSDFPQDHGAGDYGHFKDDQDEDLPANFAKEATRNQSFPEADNFEDERYARDEGDGLEDEVEEDGQEGNGLNPFGANTVN</sequence>
<evidence type="ECO:0000313" key="2">
    <source>
        <dbReference type="EMBL" id="CEK80124.1"/>
    </source>
</evidence>
<organism evidence="2">
    <name type="scientific">Arion vulgaris</name>
    <dbReference type="NCBI Taxonomy" id="1028688"/>
    <lineage>
        <taxon>Eukaryota</taxon>
        <taxon>Metazoa</taxon>
        <taxon>Spiralia</taxon>
        <taxon>Lophotrochozoa</taxon>
        <taxon>Mollusca</taxon>
        <taxon>Gastropoda</taxon>
        <taxon>Heterobranchia</taxon>
        <taxon>Euthyneura</taxon>
        <taxon>Panpulmonata</taxon>
        <taxon>Eupulmonata</taxon>
        <taxon>Stylommatophora</taxon>
        <taxon>Helicina</taxon>
        <taxon>Arionoidea</taxon>
        <taxon>Arionidae</taxon>
        <taxon>Arion</taxon>
    </lineage>
</organism>
<dbReference type="EMBL" id="HACG01033259">
    <property type="protein sequence ID" value="CEK80124.1"/>
    <property type="molecule type" value="Transcribed_RNA"/>
</dbReference>
<feature type="non-terminal residue" evidence="2">
    <location>
        <position position="99"/>
    </location>
</feature>